<dbReference type="EMBL" id="JACBZS010000001">
    <property type="protein sequence ID" value="NYI69905.1"/>
    <property type="molecule type" value="Genomic_DNA"/>
</dbReference>
<dbReference type="AlphaFoldDB" id="A0A7Z0IJU3"/>
<dbReference type="RefSeq" id="WP_179443922.1">
    <property type="nucleotide sequence ID" value="NZ_JACBZS010000001.1"/>
</dbReference>
<keyword evidence="3" id="KW-0804">Transcription</keyword>
<dbReference type="GO" id="GO:0043565">
    <property type="term" value="F:sequence-specific DNA binding"/>
    <property type="evidence" value="ECO:0007669"/>
    <property type="project" value="InterPro"/>
</dbReference>
<sequence>MDSTGALLTGPRAQRAFALRVCLSAGWRLRIDDGSALCLLVPVRGALEVRFDDGQTARAEPGEVLLLRGPDPYHAYDDAAAPLLAEIRADGGCYAPDGTLVRDLLALGVRTWGTDADGSTEFVTATYARSNEVGARLVEALPRCLLVAGHEFDWPIPELLHRELATTSAGQDVVVDRLLDLLLLGAVRAWSRGFPDAPAWAGAADDPVARGALAALHHNPAYPWTVESLARHVGVSRAVLARRFTDAVGEPPMGYLTGWRIGLAADLLIEGEHTLERIAHEVGYASAFALSAAFKRVKGMSPRQFRALSDPRGRGATSAAGG</sequence>
<keyword evidence="2 5" id="KW-0238">DNA-binding</keyword>
<evidence type="ECO:0000259" key="4">
    <source>
        <dbReference type="PROSITE" id="PS01124"/>
    </source>
</evidence>
<gene>
    <name evidence="5" type="ORF">GGQ54_000465</name>
</gene>
<accession>A0A7Z0IJU3</accession>
<dbReference type="InterPro" id="IPR032783">
    <property type="entry name" value="AraC_lig"/>
</dbReference>
<dbReference type="SUPFAM" id="SSF46689">
    <property type="entry name" value="Homeodomain-like"/>
    <property type="match status" value="2"/>
</dbReference>
<dbReference type="Pfam" id="PF12852">
    <property type="entry name" value="Cupin_6"/>
    <property type="match status" value="1"/>
</dbReference>
<feature type="domain" description="HTH araC/xylS-type" evidence="4">
    <location>
        <begin position="210"/>
        <end position="308"/>
    </location>
</feature>
<dbReference type="GO" id="GO:0003700">
    <property type="term" value="F:DNA-binding transcription factor activity"/>
    <property type="evidence" value="ECO:0007669"/>
    <property type="project" value="InterPro"/>
</dbReference>
<organism evidence="5 6">
    <name type="scientific">Naumannella cuiyingiana</name>
    <dbReference type="NCBI Taxonomy" id="1347891"/>
    <lineage>
        <taxon>Bacteria</taxon>
        <taxon>Bacillati</taxon>
        <taxon>Actinomycetota</taxon>
        <taxon>Actinomycetes</taxon>
        <taxon>Propionibacteriales</taxon>
        <taxon>Propionibacteriaceae</taxon>
        <taxon>Naumannella</taxon>
    </lineage>
</organism>
<dbReference type="InterPro" id="IPR009057">
    <property type="entry name" value="Homeodomain-like_sf"/>
</dbReference>
<comment type="caution">
    <text evidence="5">The sequence shown here is derived from an EMBL/GenBank/DDBJ whole genome shotgun (WGS) entry which is preliminary data.</text>
</comment>
<evidence type="ECO:0000256" key="1">
    <source>
        <dbReference type="ARBA" id="ARBA00023015"/>
    </source>
</evidence>
<dbReference type="PANTHER" id="PTHR46796">
    <property type="entry name" value="HTH-TYPE TRANSCRIPTIONAL ACTIVATOR RHAS-RELATED"/>
    <property type="match status" value="1"/>
</dbReference>
<dbReference type="InterPro" id="IPR018060">
    <property type="entry name" value="HTH_AraC"/>
</dbReference>
<protein>
    <submittedName>
        <fullName evidence="5">AraC-like DNA-binding protein</fullName>
    </submittedName>
</protein>
<reference evidence="5 6" key="1">
    <citation type="submission" date="2020-07" db="EMBL/GenBank/DDBJ databases">
        <title>Sequencing the genomes of 1000 actinobacteria strains.</title>
        <authorList>
            <person name="Klenk H.-P."/>
        </authorList>
    </citation>
    <scope>NUCLEOTIDE SEQUENCE [LARGE SCALE GENOMIC DNA]</scope>
    <source>
        <strain evidence="5 6">DSM 103164</strain>
    </source>
</reference>
<keyword evidence="6" id="KW-1185">Reference proteome</keyword>
<dbReference type="Pfam" id="PF12833">
    <property type="entry name" value="HTH_18"/>
    <property type="match status" value="1"/>
</dbReference>
<dbReference type="PANTHER" id="PTHR46796:SF13">
    <property type="entry name" value="HTH-TYPE TRANSCRIPTIONAL ACTIVATOR RHAS"/>
    <property type="match status" value="1"/>
</dbReference>
<dbReference type="PROSITE" id="PS01124">
    <property type="entry name" value="HTH_ARAC_FAMILY_2"/>
    <property type="match status" value="1"/>
</dbReference>
<dbReference type="PROSITE" id="PS00041">
    <property type="entry name" value="HTH_ARAC_FAMILY_1"/>
    <property type="match status" value="1"/>
</dbReference>
<dbReference type="InterPro" id="IPR018062">
    <property type="entry name" value="HTH_AraC-typ_CS"/>
</dbReference>
<name>A0A7Z0IJU3_9ACTN</name>
<dbReference type="Gene3D" id="1.10.10.60">
    <property type="entry name" value="Homeodomain-like"/>
    <property type="match status" value="2"/>
</dbReference>
<evidence type="ECO:0000256" key="3">
    <source>
        <dbReference type="ARBA" id="ARBA00023163"/>
    </source>
</evidence>
<evidence type="ECO:0000313" key="5">
    <source>
        <dbReference type="EMBL" id="NYI69905.1"/>
    </source>
</evidence>
<keyword evidence="1" id="KW-0805">Transcription regulation</keyword>
<evidence type="ECO:0000313" key="6">
    <source>
        <dbReference type="Proteomes" id="UP000527616"/>
    </source>
</evidence>
<proteinExistence type="predicted"/>
<evidence type="ECO:0000256" key="2">
    <source>
        <dbReference type="ARBA" id="ARBA00023125"/>
    </source>
</evidence>
<dbReference type="SMART" id="SM00342">
    <property type="entry name" value="HTH_ARAC"/>
    <property type="match status" value="1"/>
</dbReference>
<dbReference type="Proteomes" id="UP000527616">
    <property type="component" value="Unassembled WGS sequence"/>
</dbReference>
<dbReference type="InterPro" id="IPR050204">
    <property type="entry name" value="AraC_XylS_family_regulators"/>
</dbReference>